<evidence type="ECO:0000313" key="2">
    <source>
        <dbReference type="Proteomes" id="UP001162992"/>
    </source>
</evidence>
<evidence type="ECO:0000313" key="1">
    <source>
        <dbReference type="EMBL" id="KAJ7568942.1"/>
    </source>
</evidence>
<name>A0ACC2ER45_DIPCM</name>
<protein>
    <submittedName>
        <fullName evidence="1">Uncharacterized protein</fullName>
    </submittedName>
</protein>
<comment type="caution">
    <text evidence="1">The sequence shown here is derived from an EMBL/GenBank/DDBJ whole genome shotgun (WGS) entry which is preliminary data.</text>
</comment>
<keyword evidence="2" id="KW-1185">Reference proteome</keyword>
<gene>
    <name evidence="1" type="ORF">O6H91_01G054000</name>
</gene>
<proteinExistence type="predicted"/>
<reference evidence="2" key="1">
    <citation type="journal article" date="2024" name="Proc. Natl. Acad. Sci. U.S.A.">
        <title>Extraordinary preservation of gene collinearity over three hundred million years revealed in homosporous lycophytes.</title>
        <authorList>
            <person name="Li C."/>
            <person name="Wickell D."/>
            <person name="Kuo L.Y."/>
            <person name="Chen X."/>
            <person name="Nie B."/>
            <person name="Liao X."/>
            <person name="Peng D."/>
            <person name="Ji J."/>
            <person name="Jenkins J."/>
            <person name="Williams M."/>
            <person name="Shu S."/>
            <person name="Plott C."/>
            <person name="Barry K."/>
            <person name="Rajasekar S."/>
            <person name="Grimwood J."/>
            <person name="Han X."/>
            <person name="Sun S."/>
            <person name="Hou Z."/>
            <person name="He W."/>
            <person name="Dai G."/>
            <person name="Sun C."/>
            <person name="Schmutz J."/>
            <person name="Leebens-Mack J.H."/>
            <person name="Li F.W."/>
            <person name="Wang L."/>
        </authorList>
    </citation>
    <scope>NUCLEOTIDE SEQUENCE [LARGE SCALE GENOMIC DNA]</scope>
    <source>
        <strain evidence="2">cv. PW_Plant_1</strain>
    </source>
</reference>
<dbReference type="EMBL" id="CM055092">
    <property type="protein sequence ID" value="KAJ7568942.1"/>
    <property type="molecule type" value="Genomic_DNA"/>
</dbReference>
<dbReference type="Proteomes" id="UP001162992">
    <property type="component" value="Chromosome 1"/>
</dbReference>
<organism evidence="1 2">
    <name type="scientific">Diphasiastrum complanatum</name>
    <name type="common">Issler's clubmoss</name>
    <name type="synonym">Lycopodium complanatum</name>
    <dbReference type="NCBI Taxonomy" id="34168"/>
    <lineage>
        <taxon>Eukaryota</taxon>
        <taxon>Viridiplantae</taxon>
        <taxon>Streptophyta</taxon>
        <taxon>Embryophyta</taxon>
        <taxon>Tracheophyta</taxon>
        <taxon>Lycopodiopsida</taxon>
        <taxon>Lycopodiales</taxon>
        <taxon>Lycopodiaceae</taxon>
        <taxon>Lycopodioideae</taxon>
        <taxon>Diphasiastrum</taxon>
    </lineage>
</organism>
<accession>A0ACC2ER45</accession>
<sequence>MRKDPPRIPGSGNSDVSNREHWRSDGAGDSEKKKECWRTESESGRRDHWREQFVGCKPCAGYGDYPADKCIKHMERAFNFNFADTSTILHSSEVFWTESLTKHHTLVLTYEVNPLYLSLHGY</sequence>